<reference evidence="2 3" key="1">
    <citation type="submission" date="2020-08" db="EMBL/GenBank/DDBJ databases">
        <title>Genomic Encyclopedia of Type Strains, Phase IV (KMG-IV): sequencing the most valuable type-strain genomes for metagenomic binning, comparative biology and taxonomic classification.</title>
        <authorList>
            <person name="Goeker M."/>
        </authorList>
    </citation>
    <scope>NUCLEOTIDE SEQUENCE [LARGE SCALE GENOMIC DNA]</scope>
    <source>
        <strain evidence="2 3">DSM 23562</strain>
    </source>
</reference>
<evidence type="ECO:0000259" key="1">
    <source>
        <dbReference type="Pfam" id="PF01636"/>
    </source>
</evidence>
<dbReference type="RefSeq" id="WP_184202721.1">
    <property type="nucleotide sequence ID" value="NZ_JACHGW010000005.1"/>
</dbReference>
<comment type="caution">
    <text evidence="2">The sequence shown here is derived from an EMBL/GenBank/DDBJ whole genome shotgun (WGS) entry which is preliminary data.</text>
</comment>
<dbReference type="SUPFAM" id="SSF56112">
    <property type="entry name" value="Protein kinase-like (PK-like)"/>
    <property type="match status" value="1"/>
</dbReference>
<dbReference type="AlphaFoldDB" id="A0A7W9SUJ2"/>
<accession>A0A7W9SUJ2</accession>
<dbReference type="InterPro" id="IPR011009">
    <property type="entry name" value="Kinase-like_dom_sf"/>
</dbReference>
<dbReference type="Pfam" id="PF01636">
    <property type="entry name" value="APH"/>
    <property type="match status" value="1"/>
</dbReference>
<name>A0A7W9SUJ2_ARMRO</name>
<sequence>MRVITSADELSLGWLSAVLNEPVVDFVARTESSNWSSQVPLTVTLASGEQKSLRLKLCLGETFGPSEVAFYTQDYRTLPDPPLVRCYDAQFDPAVGYHLLLDDLSETHHNRRDAPPTLEYGLAVAEALGRLHRHHTGAQPIPDNATWERYFAEIRPGVVPLEQATGRAFAERFGAHEAALRARWSHPVGMSLLHGDLNSTNILTPKAAESPVYFLDRQPFDWSLTYGVAAYDLAYFLILWWPEDARAAHEDAVLRRWFDTFAQPDYSWELAQSDWKLSVEQCLHVPLEWCSKPETVETMRWLWSFQLARVTAAQSWS</sequence>
<evidence type="ECO:0000313" key="3">
    <source>
        <dbReference type="Proteomes" id="UP000520814"/>
    </source>
</evidence>
<gene>
    <name evidence="2" type="ORF">HNQ39_004758</name>
</gene>
<proteinExistence type="predicted"/>
<evidence type="ECO:0000313" key="2">
    <source>
        <dbReference type="EMBL" id="MBB6052926.1"/>
    </source>
</evidence>
<dbReference type="EMBL" id="JACHGW010000005">
    <property type="protein sequence ID" value="MBB6052926.1"/>
    <property type="molecule type" value="Genomic_DNA"/>
</dbReference>
<keyword evidence="3" id="KW-1185">Reference proteome</keyword>
<dbReference type="Proteomes" id="UP000520814">
    <property type="component" value="Unassembled WGS sequence"/>
</dbReference>
<dbReference type="InterPro" id="IPR002575">
    <property type="entry name" value="Aminoglycoside_PTrfase"/>
</dbReference>
<dbReference type="Gene3D" id="3.90.1200.10">
    <property type="match status" value="1"/>
</dbReference>
<feature type="domain" description="Aminoglycoside phosphotransferase" evidence="1">
    <location>
        <begin position="101"/>
        <end position="261"/>
    </location>
</feature>
<organism evidence="2 3">
    <name type="scientific">Armatimonas rosea</name>
    <dbReference type="NCBI Taxonomy" id="685828"/>
    <lineage>
        <taxon>Bacteria</taxon>
        <taxon>Bacillati</taxon>
        <taxon>Armatimonadota</taxon>
        <taxon>Armatimonadia</taxon>
        <taxon>Armatimonadales</taxon>
        <taxon>Armatimonadaceae</taxon>
        <taxon>Armatimonas</taxon>
    </lineage>
</organism>
<protein>
    <recommendedName>
        <fullName evidence="1">Aminoglycoside phosphotransferase domain-containing protein</fullName>
    </recommendedName>
</protein>